<dbReference type="PROSITE" id="PS50294">
    <property type="entry name" value="WD_REPEATS_REGION"/>
    <property type="match status" value="2"/>
</dbReference>
<evidence type="ECO:0000313" key="4">
    <source>
        <dbReference type="EMBL" id="MEA5517483.1"/>
    </source>
</evidence>
<comment type="caution">
    <text evidence="4">The sequence shown here is derived from an EMBL/GenBank/DDBJ whole genome shotgun (WGS) entry which is preliminary data.</text>
</comment>
<dbReference type="Gene3D" id="2.130.10.10">
    <property type="entry name" value="YVTN repeat-like/Quinoprotein amine dehydrogenase"/>
    <property type="match status" value="3"/>
</dbReference>
<proteinExistence type="predicted"/>
<evidence type="ECO:0000256" key="3">
    <source>
        <dbReference type="PROSITE-ProRule" id="PRU00221"/>
    </source>
</evidence>
<evidence type="ECO:0008006" key="6">
    <source>
        <dbReference type="Google" id="ProtNLM"/>
    </source>
</evidence>
<dbReference type="PANTHER" id="PTHR22847">
    <property type="entry name" value="WD40 REPEAT PROTEIN"/>
    <property type="match status" value="1"/>
</dbReference>
<dbReference type="InterPro" id="IPR036322">
    <property type="entry name" value="WD40_repeat_dom_sf"/>
</dbReference>
<keyword evidence="1 3" id="KW-0853">WD repeat</keyword>
<dbReference type="PANTHER" id="PTHR22847:SF637">
    <property type="entry name" value="WD REPEAT DOMAIN 5B"/>
    <property type="match status" value="1"/>
</dbReference>
<feature type="repeat" description="WD" evidence="3">
    <location>
        <begin position="276"/>
        <end position="307"/>
    </location>
</feature>
<protein>
    <recommendedName>
        <fullName evidence="6">WD40 repeat-containing protein</fullName>
    </recommendedName>
</protein>
<dbReference type="PROSITE" id="PS50082">
    <property type="entry name" value="WD_REPEATS_2"/>
    <property type="match status" value="3"/>
</dbReference>
<evidence type="ECO:0000256" key="2">
    <source>
        <dbReference type="ARBA" id="ARBA00022737"/>
    </source>
</evidence>
<accession>A0ABU5TTX4</accession>
<sequence>MFDLGKNKKNRTPSTRLKTHENLTLSDYITAVKWSPEGLLAASSACGEIILWHQKERVFVLQSETGKSIDCLSFSRDGQYLAAGGQDGVVKIWHLPSQTLTPLDPTSAWVDQLAWSSTTNQLAFSRGRTVQIWDAETHREVTQLNFHDSSVLCLAWHPVLDTLAVGGYQGVKIWQGSNWEDDPHVLQIPSASQAVAWSPDGKYIACGNLDRTLAVVEWGNPHPWVMRGFPGKVRSLAWSDSPTVLGAPLLAVASAEGVVIWEKQIQEEAGWDNWVLEGHQENVTGIEFQPGTFLLASGSEEGTVCLWHSAEKIIQTLEDGVQGFSCLAWHPQGEFLAAGGQQGELRIWSKSTSGKGFARK</sequence>
<evidence type="ECO:0000256" key="1">
    <source>
        <dbReference type="ARBA" id="ARBA00022574"/>
    </source>
</evidence>
<dbReference type="Proteomes" id="UP001301728">
    <property type="component" value="Unassembled WGS sequence"/>
</dbReference>
<dbReference type="SMART" id="SM00320">
    <property type="entry name" value="WD40"/>
    <property type="match status" value="8"/>
</dbReference>
<dbReference type="InterPro" id="IPR015943">
    <property type="entry name" value="WD40/YVTN_repeat-like_dom_sf"/>
</dbReference>
<keyword evidence="2" id="KW-0677">Repeat</keyword>
<name>A0ABU5TTX4_9CYAN</name>
<dbReference type="EMBL" id="JAYGHT010000001">
    <property type="protein sequence ID" value="MEA5517483.1"/>
    <property type="molecule type" value="Genomic_DNA"/>
</dbReference>
<keyword evidence="5" id="KW-1185">Reference proteome</keyword>
<dbReference type="Pfam" id="PF00400">
    <property type="entry name" value="WD40"/>
    <property type="match status" value="6"/>
</dbReference>
<dbReference type="RefSeq" id="WP_323220259.1">
    <property type="nucleotide sequence ID" value="NZ_JAYGHT010000001.1"/>
</dbReference>
<dbReference type="SUPFAM" id="SSF50978">
    <property type="entry name" value="WD40 repeat-like"/>
    <property type="match status" value="1"/>
</dbReference>
<feature type="repeat" description="WD" evidence="3">
    <location>
        <begin position="317"/>
        <end position="349"/>
    </location>
</feature>
<reference evidence="4 5" key="1">
    <citation type="submission" date="2023-12" db="EMBL/GenBank/DDBJ databases">
        <title>Baltic Sea Cyanobacteria.</title>
        <authorList>
            <person name="Delbaje E."/>
            <person name="Fewer D.P."/>
            <person name="Shishido T.K."/>
        </authorList>
    </citation>
    <scope>NUCLEOTIDE SEQUENCE [LARGE SCALE GENOMIC DNA]</scope>
    <source>
        <strain evidence="4 5">CCNP 1315</strain>
    </source>
</reference>
<gene>
    <name evidence="4" type="ORF">VB854_00830</name>
</gene>
<organism evidence="4 5">
    <name type="scientific">Limnoraphis robusta CCNP1315</name>
    <dbReference type="NCBI Taxonomy" id="3110306"/>
    <lineage>
        <taxon>Bacteria</taxon>
        <taxon>Bacillati</taxon>
        <taxon>Cyanobacteriota</taxon>
        <taxon>Cyanophyceae</taxon>
        <taxon>Oscillatoriophycideae</taxon>
        <taxon>Oscillatoriales</taxon>
        <taxon>Sirenicapillariaceae</taxon>
        <taxon>Limnoraphis</taxon>
    </lineage>
</organism>
<evidence type="ECO:0000313" key="5">
    <source>
        <dbReference type="Proteomes" id="UP001301728"/>
    </source>
</evidence>
<feature type="repeat" description="WD" evidence="3">
    <location>
        <begin position="62"/>
        <end position="103"/>
    </location>
</feature>
<dbReference type="InterPro" id="IPR001680">
    <property type="entry name" value="WD40_rpt"/>
</dbReference>